<dbReference type="InterPro" id="IPR036909">
    <property type="entry name" value="Cyt_c-like_dom_sf"/>
</dbReference>
<keyword evidence="1 4" id="KW-0349">Heme</keyword>
<dbReference type="Gene3D" id="2.120.10.30">
    <property type="entry name" value="TolB, C-terminal domain"/>
    <property type="match status" value="1"/>
</dbReference>
<evidence type="ECO:0000313" key="7">
    <source>
        <dbReference type="Proteomes" id="UP000219452"/>
    </source>
</evidence>
<dbReference type="SUPFAM" id="SSF46626">
    <property type="entry name" value="Cytochrome c"/>
    <property type="match status" value="1"/>
</dbReference>
<protein>
    <submittedName>
        <fullName evidence="6">Cytochrome C oxidase, cbb3-type, subunit III</fullName>
    </submittedName>
</protein>
<dbReference type="Pfam" id="PF20601">
    <property type="entry name" value="DUF6797"/>
    <property type="match status" value="1"/>
</dbReference>
<evidence type="ECO:0000256" key="1">
    <source>
        <dbReference type="ARBA" id="ARBA00022617"/>
    </source>
</evidence>
<feature type="domain" description="Cytochrome c" evidence="5">
    <location>
        <begin position="157"/>
        <end position="236"/>
    </location>
</feature>
<evidence type="ECO:0000313" key="6">
    <source>
        <dbReference type="EMBL" id="SOD88566.1"/>
    </source>
</evidence>
<dbReference type="Proteomes" id="UP000219452">
    <property type="component" value="Unassembled WGS sequence"/>
</dbReference>
<dbReference type="GO" id="GO:0020037">
    <property type="term" value="F:heme binding"/>
    <property type="evidence" value="ECO:0007669"/>
    <property type="project" value="InterPro"/>
</dbReference>
<dbReference type="GO" id="GO:0009055">
    <property type="term" value="F:electron transfer activity"/>
    <property type="evidence" value="ECO:0007669"/>
    <property type="project" value="InterPro"/>
</dbReference>
<keyword evidence="3 4" id="KW-0408">Iron</keyword>
<dbReference type="InterPro" id="IPR011042">
    <property type="entry name" value="6-blade_b-propeller_TolB-like"/>
</dbReference>
<evidence type="ECO:0000259" key="5">
    <source>
        <dbReference type="PROSITE" id="PS51007"/>
    </source>
</evidence>
<dbReference type="PANTHER" id="PTHR33546:SF1">
    <property type="entry name" value="LARGE, MULTIFUNCTIONAL SECRETED PROTEIN"/>
    <property type="match status" value="1"/>
</dbReference>
<dbReference type="GO" id="GO:0046872">
    <property type="term" value="F:metal ion binding"/>
    <property type="evidence" value="ECO:0007669"/>
    <property type="project" value="UniProtKB-KW"/>
</dbReference>
<keyword evidence="2 4" id="KW-0479">Metal-binding</keyword>
<gene>
    <name evidence="6" type="ORF">SAMN06269250_2732</name>
</gene>
<evidence type="ECO:0000256" key="4">
    <source>
        <dbReference type="PROSITE-ProRule" id="PRU00433"/>
    </source>
</evidence>
<organism evidence="6 7">
    <name type="scientific">Spirosoma fluviale</name>
    <dbReference type="NCBI Taxonomy" id="1597977"/>
    <lineage>
        <taxon>Bacteria</taxon>
        <taxon>Pseudomonadati</taxon>
        <taxon>Bacteroidota</taxon>
        <taxon>Cytophagia</taxon>
        <taxon>Cytophagales</taxon>
        <taxon>Cytophagaceae</taxon>
        <taxon>Spirosoma</taxon>
    </lineage>
</organism>
<dbReference type="PROSITE" id="PS51007">
    <property type="entry name" value="CYTC"/>
    <property type="match status" value="1"/>
</dbReference>
<dbReference type="AlphaFoldDB" id="A0A286FZX1"/>
<dbReference type="OrthoDB" id="9814063at2"/>
<evidence type="ECO:0000256" key="3">
    <source>
        <dbReference type="ARBA" id="ARBA00023004"/>
    </source>
</evidence>
<dbReference type="InterPro" id="IPR009056">
    <property type="entry name" value="Cyt_c-like_dom"/>
</dbReference>
<dbReference type="SUPFAM" id="SSF63829">
    <property type="entry name" value="Calcium-dependent phosphotriesterase"/>
    <property type="match status" value="1"/>
</dbReference>
<accession>A0A286FZX1</accession>
<evidence type="ECO:0000256" key="2">
    <source>
        <dbReference type="ARBA" id="ARBA00022723"/>
    </source>
</evidence>
<dbReference type="Pfam" id="PF13442">
    <property type="entry name" value="Cytochrome_CBB3"/>
    <property type="match status" value="1"/>
</dbReference>
<proteinExistence type="predicted"/>
<reference evidence="7" key="1">
    <citation type="submission" date="2017-09" db="EMBL/GenBank/DDBJ databases">
        <authorList>
            <person name="Varghese N."/>
            <person name="Submissions S."/>
        </authorList>
    </citation>
    <scope>NUCLEOTIDE SEQUENCE [LARGE SCALE GENOMIC DNA]</scope>
    <source>
        <strain evidence="7">DSM 29961</strain>
    </source>
</reference>
<dbReference type="Gene3D" id="1.10.760.10">
    <property type="entry name" value="Cytochrome c-like domain"/>
    <property type="match status" value="1"/>
</dbReference>
<sequence length="1010" mass="111931">MKRNVVGGLVVFVLAIFVAGFVADPIEGAWEYTIKLDEELSGTLTLSRKEAAYTGALHSFEHGAIRIQPLTIDANTLNGRFTLRKVTYQLTGVFTGDTFTGTVSSATKTYPITAKRPQEPTVAYNPPGVSYILSDNELNAFERDIDHAGLIAGFDRQGYTRGERIYNAICINCHGNPEIEGSIPLSHKFWAQPFKAGHDPHAMYRTITKGYGSMPPQMTLTPQEKYDVIGYIRQNFIRESNPGQYFRVTPGYLAKLPTGTSTGPAVKPYHPWSDMDYGNFFINTYELADSATGPKRFHSPGRAPYADEDYRKNNFAYKGIAVRVDTGSGGVSAGKAWMIFDHDLMRVAGGWTGKGFIDWEGILLNDNHETYPRTIGQLHIETPVGPGWANPHTGSFDDPRFTARDGRQFGPLPKPWANYKGLYHYENSVIIAYSVGQAAILEKMGLEKMEGQPVFTRTLTISPGQQLLKTRVARAGTNVAAIGKGASLKEEDGYVVLRISATAKTTVKLFMARPGSKPLTYFAARSPKPESLDQYTKGGKPHYPQTLYTTITRGNDDGLFAVDQLTPPYENPWRSRMKLSGIDFMKNPNVAVLCTTDGDVWRVTGLTNPSGRLGWKRIASGLFQPLGIKVLADKIYVTCRDQLVLLRDLNGDGETDFYESFNHDHQVTDHFHEFAMGLQADKEGNLYYAKSGRHAREALIPQHGTLLKVSKDGATTQVIATGFRAANGVCINPDGSFIVTDQQGYWNPMNRVNWIDGKGKFYGNMWGYNPPNDSTKAAMEQPLVWIDMEFDRSPSELLWVDSKKWGPLNGGLLSFSYGYGKIQLVLPEDVNGQKQGGVIDLPGVKFRTGIMRGRFNPADGQLYACGMSAWGTSQTIKGGDFYRLRYTGKPVSLPTRLSAETDGVTLTFASELADKSTRNPANFEVKSWDIRRSRKYGSDRYNTQTLIIADVKLSRDKKTVKLLLPGLKPTDVMTIAYSVTDAKGHPLKGKVQNTIHQLRKANNQLFAGGR</sequence>
<keyword evidence="7" id="KW-1185">Reference proteome</keyword>
<dbReference type="PANTHER" id="PTHR33546">
    <property type="entry name" value="LARGE, MULTIFUNCTIONAL SECRETED PROTEIN-RELATED"/>
    <property type="match status" value="1"/>
</dbReference>
<name>A0A286FZX1_9BACT</name>
<dbReference type="EMBL" id="OCNH01000002">
    <property type="protein sequence ID" value="SOD88566.1"/>
    <property type="molecule type" value="Genomic_DNA"/>
</dbReference>
<dbReference type="InterPro" id="IPR046476">
    <property type="entry name" value="DUF6797"/>
</dbReference>
<dbReference type="RefSeq" id="WP_097126359.1">
    <property type="nucleotide sequence ID" value="NZ_OCNH01000002.1"/>
</dbReference>